<gene>
    <name evidence="3" type="ORF">GL267_13155</name>
</gene>
<evidence type="ECO:0000259" key="2">
    <source>
        <dbReference type="Pfam" id="PF11127"/>
    </source>
</evidence>
<dbReference type="InterPro" id="IPR021309">
    <property type="entry name" value="YgaP-like_TM"/>
</dbReference>
<proteinExistence type="predicted"/>
<feature type="transmembrane region" description="Helical" evidence="1">
    <location>
        <begin position="12"/>
        <end position="28"/>
    </location>
</feature>
<reference evidence="3" key="1">
    <citation type="submission" date="2019-11" db="EMBL/GenBank/DDBJ databases">
        <title>Acidithiobacillus ferrianus sp. nov.: a facultatively anaerobic and extremely acidophilic chemolithoautotroph.</title>
        <authorList>
            <person name="Norris P.R."/>
            <person name="Falagan C."/>
            <person name="Moya-Beltran A."/>
            <person name="Castro M."/>
            <person name="Quatrini R."/>
            <person name="Johnson D.B."/>
        </authorList>
    </citation>
    <scope>NUCLEOTIDE SEQUENCE [LARGE SCALE GENOMIC DNA]</scope>
    <source>
        <strain evidence="3">MG</strain>
    </source>
</reference>
<keyword evidence="1" id="KW-1133">Transmembrane helix</keyword>
<feature type="domain" description="Inner membrane protein YgaP-like transmembrane" evidence="2">
    <location>
        <begin position="1"/>
        <end position="64"/>
    </location>
</feature>
<evidence type="ECO:0000256" key="1">
    <source>
        <dbReference type="SAM" id="Phobius"/>
    </source>
</evidence>
<dbReference type="RefSeq" id="WP_163098727.1">
    <property type="nucleotide sequence ID" value="NZ_CP127523.1"/>
</dbReference>
<keyword evidence="1" id="KW-0812">Transmembrane</keyword>
<feature type="transmembrane region" description="Helical" evidence="1">
    <location>
        <begin position="34"/>
        <end position="57"/>
    </location>
</feature>
<name>A0A845U797_9PROT</name>
<organism evidence="3">
    <name type="scientific">Acidithiobacillus ferrianus</name>
    <dbReference type="NCBI Taxonomy" id="2678518"/>
    <lineage>
        <taxon>Bacteria</taxon>
        <taxon>Pseudomonadati</taxon>
        <taxon>Pseudomonadota</taxon>
        <taxon>Acidithiobacillia</taxon>
        <taxon>Acidithiobacillales</taxon>
        <taxon>Acidithiobacillaceae</taxon>
        <taxon>Acidithiobacillus</taxon>
    </lineage>
</organism>
<evidence type="ECO:0000313" key="3">
    <source>
        <dbReference type="EMBL" id="NDU43542.1"/>
    </source>
</evidence>
<dbReference type="EMBL" id="WNJL01000037">
    <property type="protein sequence ID" value="NDU43542.1"/>
    <property type="molecule type" value="Genomic_DNA"/>
</dbReference>
<dbReference type="AlphaFoldDB" id="A0A845U797"/>
<comment type="caution">
    <text evidence="3">The sequence shown here is derived from an EMBL/GenBank/DDBJ whole genome shotgun (WGS) entry which is preliminary data.</text>
</comment>
<keyword evidence="1" id="KW-0472">Membrane</keyword>
<dbReference type="Pfam" id="PF11127">
    <property type="entry name" value="YgaP-like_TM"/>
    <property type="match status" value="1"/>
</dbReference>
<accession>A0A845U797</accession>
<protein>
    <submittedName>
        <fullName evidence="3">DUF2892 domain-containing protein</fullName>
    </submittedName>
</protein>
<sequence length="70" mass="7409">MPVNEGTADRIIRVLVGLAIIIVLAVFLPGAYKWWAVVGLAPLVTGLTGFCGLYSVLGIKTCPLKPRAKS</sequence>